<evidence type="ECO:0000256" key="1">
    <source>
        <dbReference type="ARBA" id="ARBA00022630"/>
    </source>
</evidence>
<dbReference type="PANTHER" id="PTHR48105">
    <property type="entry name" value="THIOREDOXIN REDUCTASE 1-RELATED-RELATED"/>
    <property type="match status" value="1"/>
</dbReference>
<comment type="caution">
    <text evidence="5">Lacks conserved residue(s) required for the propagation of feature annotation.</text>
</comment>
<dbReference type="InterPro" id="IPR022890">
    <property type="entry name" value="Fd--NADP_Rdtase_type_2"/>
</dbReference>
<dbReference type="AlphaFoldDB" id="A0A2S5RAE2"/>
<dbReference type="InterPro" id="IPR023753">
    <property type="entry name" value="FAD/NAD-binding_dom"/>
</dbReference>
<evidence type="ECO:0000256" key="3">
    <source>
        <dbReference type="ARBA" id="ARBA00022857"/>
    </source>
</evidence>
<dbReference type="GO" id="GO:0050661">
    <property type="term" value="F:NADP binding"/>
    <property type="evidence" value="ECO:0007669"/>
    <property type="project" value="UniProtKB-UniRule"/>
</dbReference>
<dbReference type="Gene3D" id="3.50.50.60">
    <property type="entry name" value="FAD/NAD(P)-binding domain"/>
    <property type="match status" value="2"/>
</dbReference>
<dbReference type="Proteomes" id="UP000239425">
    <property type="component" value="Unassembled WGS sequence"/>
</dbReference>
<name>A0A2S5RAE2_9PROT</name>
<keyword evidence="3 5" id="KW-0521">NADP</keyword>
<keyword evidence="4 5" id="KW-0560">Oxidoreductase</keyword>
<keyword evidence="1 5" id="KW-0285">Flavoprotein</keyword>
<dbReference type="InterPro" id="IPR036188">
    <property type="entry name" value="FAD/NAD-bd_sf"/>
</dbReference>
<evidence type="ECO:0000256" key="2">
    <source>
        <dbReference type="ARBA" id="ARBA00022827"/>
    </source>
</evidence>
<evidence type="ECO:0000256" key="5">
    <source>
        <dbReference type="HAMAP-Rule" id="MF_01685"/>
    </source>
</evidence>
<comment type="subunit">
    <text evidence="5">Homodimer.</text>
</comment>
<feature type="binding site" evidence="5">
    <location>
        <position position="111"/>
    </location>
    <ligand>
        <name>FAD</name>
        <dbReference type="ChEBI" id="CHEBI:57692"/>
    </ligand>
</feature>
<reference evidence="7 8" key="1">
    <citation type="submission" date="2017-11" db="EMBL/GenBank/DDBJ databases">
        <title>Comparative genomic analysis of Holospora spp., intranuclear symbionts of paramecia.</title>
        <authorList>
            <person name="Garushyants S.K."/>
            <person name="Beliavskaya A."/>
            <person name="Malko D.B."/>
            <person name="Logacheva M.D."/>
            <person name="Rautian M.S."/>
            <person name="Gelfand M.S."/>
        </authorList>
    </citation>
    <scope>NUCLEOTIDE SEQUENCE [LARGE SCALE GENOMIC DNA]</scope>
    <source>
        <strain evidence="8">02AZ16</strain>
    </source>
</reference>
<dbReference type="InterPro" id="IPR050097">
    <property type="entry name" value="Ferredoxin-NADP_redctase_2"/>
</dbReference>
<dbReference type="GO" id="GO:0050660">
    <property type="term" value="F:flavin adenine dinucleotide binding"/>
    <property type="evidence" value="ECO:0007669"/>
    <property type="project" value="UniProtKB-UniRule"/>
</dbReference>
<feature type="domain" description="FAD/NAD(P)-binding" evidence="6">
    <location>
        <begin position="2"/>
        <end position="284"/>
    </location>
</feature>
<organism evidence="7 8">
    <name type="scientific">Holospora curviuscula</name>
    <dbReference type="NCBI Taxonomy" id="1082868"/>
    <lineage>
        <taxon>Bacteria</taxon>
        <taxon>Pseudomonadati</taxon>
        <taxon>Pseudomonadota</taxon>
        <taxon>Alphaproteobacteria</taxon>
        <taxon>Holosporales</taxon>
        <taxon>Holosporaceae</taxon>
        <taxon>Holospora</taxon>
    </lineage>
</organism>
<evidence type="ECO:0000313" key="7">
    <source>
        <dbReference type="EMBL" id="PPE04278.1"/>
    </source>
</evidence>
<sequence>MGAGPVGLFTVFACGMVGLRVCVLDALHHIGGQCSALYPKKPIYDIPGYPSILAGELVESLARQMSPFKPDIFLNTPTGRLEQSVHGWHMYTPQGTLNGRVIFLCTGPGAFTPKRPSIPGIQEFEPENVLYRIDDPSKFFGKHVVIAGGGDSAVDWSLLLCEQGAHVSLVHRRDTFRAQESSLIRLQNYLTTGKIKLFTPYQVMELKGMKGYLDKVRLQNDTRNSQWIPCDILVPCFGLEVQKSPFESWGIAMEAGMIITQPTTSQTSNSSIYAAGDCVTYPEKLKLIMTGFTEAVQGAHHLRRTHFSERTYRFEHSTSVGVPNMSQ</sequence>
<evidence type="ECO:0000259" key="6">
    <source>
        <dbReference type="Pfam" id="PF07992"/>
    </source>
</evidence>
<comment type="catalytic activity">
    <reaction evidence="5">
        <text>2 reduced [2Fe-2S]-[ferredoxin] + NADP(+) + H(+) = 2 oxidized [2Fe-2S]-[ferredoxin] + NADPH</text>
        <dbReference type="Rhea" id="RHEA:20125"/>
        <dbReference type="Rhea" id="RHEA-COMP:10000"/>
        <dbReference type="Rhea" id="RHEA-COMP:10001"/>
        <dbReference type="ChEBI" id="CHEBI:15378"/>
        <dbReference type="ChEBI" id="CHEBI:33737"/>
        <dbReference type="ChEBI" id="CHEBI:33738"/>
        <dbReference type="ChEBI" id="CHEBI:57783"/>
        <dbReference type="ChEBI" id="CHEBI:58349"/>
        <dbReference type="EC" id="1.18.1.2"/>
    </reaction>
</comment>
<accession>A0A2S5RAE2</accession>
<feature type="binding site" evidence="5">
    <location>
        <position position="33"/>
    </location>
    <ligand>
        <name>FAD</name>
        <dbReference type="ChEBI" id="CHEBI:57692"/>
    </ligand>
</feature>
<feature type="binding site" evidence="5">
    <location>
        <position position="25"/>
    </location>
    <ligand>
        <name>FAD</name>
        <dbReference type="ChEBI" id="CHEBI:57692"/>
    </ligand>
</feature>
<dbReference type="SUPFAM" id="SSF51905">
    <property type="entry name" value="FAD/NAD(P)-binding domain"/>
    <property type="match status" value="1"/>
</dbReference>
<keyword evidence="2 5" id="KW-0274">FAD</keyword>
<dbReference type="GO" id="GO:0004324">
    <property type="term" value="F:ferredoxin-NADP+ reductase activity"/>
    <property type="evidence" value="ECO:0007669"/>
    <property type="project" value="UniProtKB-UniRule"/>
</dbReference>
<feature type="binding site" evidence="5">
    <location>
        <position position="318"/>
    </location>
    <ligand>
        <name>FAD</name>
        <dbReference type="ChEBI" id="CHEBI:57692"/>
    </ligand>
</feature>
<keyword evidence="8" id="KW-1185">Reference proteome</keyword>
<dbReference type="HAMAP" id="MF_01685">
    <property type="entry name" value="FENR2"/>
    <property type="match status" value="1"/>
</dbReference>
<feature type="binding site" evidence="5">
    <location>
        <position position="38"/>
    </location>
    <ligand>
        <name>FAD</name>
        <dbReference type="ChEBI" id="CHEBI:57692"/>
    </ligand>
</feature>
<feature type="binding site" evidence="5">
    <location>
        <position position="277"/>
    </location>
    <ligand>
        <name>FAD</name>
        <dbReference type="ChEBI" id="CHEBI:57692"/>
    </ligand>
</feature>
<proteinExistence type="inferred from homology"/>
<protein>
    <recommendedName>
        <fullName evidence="5">Ferredoxin--NADP reductase</fullName>
        <shortName evidence="5">FNR</shortName>
        <shortName evidence="5">Fd-NADP(+) reductase</shortName>
        <ecNumber evidence="5">1.18.1.2</ecNumber>
    </recommendedName>
</protein>
<comment type="cofactor">
    <cofactor evidence="5">
        <name>FAD</name>
        <dbReference type="ChEBI" id="CHEBI:57692"/>
    </cofactor>
    <text evidence="5">Binds 1 FAD per subunit.</text>
</comment>
<evidence type="ECO:0000313" key="8">
    <source>
        <dbReference type="Proteomes" id="UP000239425"/>
    </source>
</evidence>
<dbReference type="PRINTS" id="PR00469">
    <property type="entry name" value="PNDRDTASEII"/>
</dbReference>
<dbReference type="Pfam" id="PF07992">
    <property type="entry name" value="Pyr_redox_2"/>
    <property type="match status" value="1"/>
</dbReference>
<dbReference type="EMBL" id="PHHC01000078">
    <property type="protein sequence ID" value="PPE04278.1"/>
    <property type="molecule type" value="Genomic_DNA"/>
</dbReference>
<evidence type="ECO:0000256" key="4">
    <source>
        <dbReference type="ARBA" id="ARBA00023002"/>
    </source>
</evidence>
<dbReference type="EC" id="1.18.1.2" evidence="5"/>
<comment type="similarity">
    <text evidence="5">Belongs to the ferredoxin--NADP reductase type 2 family.</text>
</comment>
<gene>
    <name evidence="7" type="ORF">HCUR_00469</name>
</gene>
<comment type="caution">
    <text evidence="7">The sequence shown here is derived from an EMBL/GenBank/DDBJ whole genome shotgun (WGS) entry which is preliminary data.</text>
</comment>